<dbReference type="Proteomes" id="UP001283361">
    <property type="component" value="Unassembled WGS sequence"/>
</dbReference>
<dbReference type="EMBL" id="JAWDGP010006800">
    <property type="protein sequence ID" value="KAK3735333.1"/>
    <property type="molecule type" value="Genomic_DNA"/>
</dbReference>
<sequence>MRSRVKKYVLSLAGLTFILIVAWTSVTHTLPGATTVQPDSFQDQRGKILRFLPHIGQLISNSDTQKCPDILSGMTRGKWKTRVLSNQEQKDIDSYLLEERGAFRMPVDFQRSDGKCGNVTYEYAPLYRHMWFKAICGARGATPCCRDNR</sequence>
<accession>A0AAE0Y754</accession>
<reference evidence="1" key="1">
    <citation type="journal article" date="2023" name="G3 (Bethesda)">
        <title>A reference genome for the long-term kleptoplast-retaining sea slug Elysia crispata morphotype clarki.</title>
        <authorList>
            <person name="Eastman K.E."/>
            <person name="Pendleton A.L."/>
            <person name="Shaikh M.A."/>
            <person name="Suttiyut T."/>
            <person name="Ogas R."/>
            <person name="Tomko P."/>
            <person name="Gavelis G."/>
            <person name="Widhalm J.R."/>
            <person name="Wisecaver J.H."/>
        </authorList>
    </citation>
    <scope>NUCLEOTIDE SEQUENCE</scope>
    <source>
        <strain evidence="1">ECLA1</strain>
    </source>
</reference>
<evidence type="ECO:0000313" key="2">
    <source>
        <dbReference type="Proteomes" id="UP001283361"/>
    </source>
</evidence>
<dbReference type="AlphaFoldDB" id="A0AAE0Y754"/>
<proteinExistence type="predicted"/>
<protein>
    <submittedName>
        <fullName evidence="1">Uncharacterized protein</fullName>
    </submittedName>
</protein>
<name>A0AAE0Y754_9GAST</name>
<organism evidence="1 2">
    <name type="scientific">Elysia crispata</name>
    <name type="common">lettuce slug</name>
    <dbReference type="NCBI Taxonomy" id="231223"/>
    <lineage>
        <taxon>Eukaryota</taxon>
        <taxon>Metazoa</taxon>
        <taxon>Spiralia</taxon>
        <taxon>Lophotrochozoa</taxon>
        <taxon>Mollusca</taxon>
        <taxon>Gastropoda</taxon>
        <taxon>Heterobranchia</taxon>
        <taxon>Euthyneura</taxon>
        <taxon>Panpulmonata</taxon>
        <taxon>Sacoglossa</taxon>
        <taxon>Placobranchoidea</taxon>
        <taxon>Plakobranchidae</taxon>
        <taxon>Elysia</taxon>
    </lineage>
</organism>
<keyword evidence="2" id="KW-1185">Reference proteome</keyword>
<comment type="caution">
    <text evidence="1">The sequence shown here is derived from an EMBL/GenBank/DDBJ whole genome shotgun (WGS) entry which is preliminary data.</text>
</comment>
<gene>
    <name evidence="1" type="ORF">RRG08_019748</name>
</gene>
<evidence type="ECO:0000313" key="1">
    <source>
        <dbReference type="EMBL" id="KAK3735333.1"/>
    </source>
</evidence>